<dbReference type="InterPro" id="IPR025363">
    <property type="entry name" value="DUF4267"/>
</dbReference>
<proteinExistence type="predicted"/>
<dbReference type="Proteomes" id="UP000565576">
    <property type="component" value="Unassembled WGS sequence"/>
</dbReference>
<keyword evidence="1" id="KW-1133">Transmembrane helix</keyword>
<dbReference type="AlphaFoldDB" id="A0A7X0MBT4"/>
<feature type="transmembrane region" description="Helical" evidence="1">
    <location>
        <begin position="105"/>
        <end position="125"/>
    </location>
</feature>
<sequence>MKMDWLVNGIALLVALAIIAIGTGYIASPMTMMRGFGLPLPDDGPNIPWWLRLKGVRDIVAGLLVLAFMVWGTQREIGIVLLVEAIIPIGDMLLILAAKGSSKSAFGIHGLTAVIMVLAAIPMLIGGH</sequence>
<organism evidence="2 3">
    <name type="scientific">Rhizobium lusitanum</name>
    <dbReference type="NCBI Taxonomy" id="293958"/>
    <lineage>
        <taxon>Bacteria</taxon>
        <taxon>Pseudomonadati</taxon>
        <taxon>Pseudomonadota</taxon>
        <taxon>Alphaproteobacteria</taxon>
        <taxon>Hyphomicrobiales</taxon>
        <taxon>Rhizobiaceae</taxon>
        <taxon>Rhizobium/Agrobacterium group</taxon>
        <taxon>Rhizobium</taxon>
    </lineage>
</organism>
<dbReference type="EMBL" id="JACHBG010000001">
    <property type="protein sequence ID" value="MBB6483205.1"/>
    <property type="molecule type" value="Genomic_DNA"/>
</dbReference>
<accession>A0A7X0MBT4</accession>
<gene>
    <name evidence="2" type="ORF">GGD46_000448</name>
</gene>
<feature type="transmembrane region" description="Helical" evidence="1">
    <location>
        <begin position="6"/>
        <end position="28"/>
    </location>
</feature>
<comment type="caution">
    <text evidence="2">The sequence shown here is derived from an EMBL/GenBank/DDBJ whole genome shotgun (WGS) entry which is preliminary data.</text>
</comment>
<evidence type="ECO:0008006" key="4">
    <source>
        <dbReference type="Google" id="ProtNLM"/>
    </source>
</evidence>
<reference evidence="2 3" key="1">
    <citation type="submission" date="2020-08" db="EMBL/GenBank/DDBJ databases">
        <title>Genomic Encyclopedia of Type Strains, Phase IV (KMG-V): Genome sequencing to study the core and pangenomes of soil and plant-associated prokaryotes.</title>
        <authorList>
            <person name="Whitman W."/>
        </authorList>
    </citation>
    <scope>NUCLEOTIDE SEQUENCE [LARGE SCALE GENOMIC DNA]</scope>
    <source>
        <strain evidence="2 3">SEMIA 4060</strain>
    </source>
</reference>
<feature type="transmembrane region" description="Helical" evidence="1">
    <location>
        <begin position="77"/>
        <end position="98"/>
    </location>
</feature>
<dbReference type="Pfam" id="PF14087">
    <property type="entry name" value="DUF4267"/>
    <property type="match status" value="1"/>
</dbReference>
<protein>
    <recommendedName>
        <fullName evidence="4">DUF4267 domain-containing protein</fullName>
    </recommendedName>
</protein>
<name>A0A7X0MBT4_9HYPH</name>
<evidence type="ECO:0000256" key="1">
    <source>
        <dbReference type="SAM" id="Phobius"/>
    </source>
</evidence>
<evidence type="ECO:0000313" key="2">
    <source>
        <dbReference type="EMBL" id="MBB6483205.1"/>
    </source>
</evidence>
<keyword evidence="1" id="KW-0812">Transmembrane</keyword>
<keyword evidence="1" id="KW-0472">Membrane</keyword>
<evidence type="ECO:0000313" key="3">
    <source>
        <dbReference type="Proteomes" id="UP000565576"/>
    </source>
</evidence>